<feature type="compositionally biased region" description="Basic residues" evidence="6">
    <location>
        <begin position="240"/>
        <end position="258"/>
    </location>
</feature>
<dbReference type="Proteomes" id="UP001152759">
    <property type="component" value="Chromosome 6"/>
</dbReference>
<dbReference type="SUPFAM" id="SSF57667">
    <property type="entry name" value="beta-beta-alpha zinc fingers"/>
    <property type="match status" value="1"/>
</dbReference>
<dbReference type="EMBL" id="OU963867">
    <property type="protein sequence ID" value="CAH0392251.1"/>
    <property type="molecule type" value="Genomic_DNA"/>
</dbReference>
<name>A0A9P0AI09_BEMTA</name>
<dbReference type="AlphaFoldDB" id="A0A9P0AI09"/>
<organism evidence="8 9">
    <name type="scientific">Bemisia tabaci</name>
    <name type="common">Sweetpotato whitefly</name>
    <name type="synonym">Aleurodes tabaci</name>
    <dbReference type="NCBI Taxonomy" id="7038"/>
    <lineage>
        <taxon>Eukaryota</taxon>
        <taxon>Metazoa</taxon>
        <taxon>Ecdysozoa</taxon>
        <taxon>Arthropoda</taxon>
        <taxon>Hexapoda</taxon>
        <taxon>Insecta</taxon>
        <taxon>Pterygota</taxon>
        <taxon>Neoptera</taxon>
        <taxon>Paraneoptera</taxon>
        <taxon>Hemiptera</taxon>
        <taxon>Sternorrhyncha</taxon>
        <taxon>Aleyrodoidea</taxon>
        <taxon>Aleyrodidae</taxon>
        <taxon>Aleyrodinae</taxon>
        <taxon>Bemisia</taxon>
    </lineage>
</organism>
<dbReference type="PANTHER" id="PTHR24409:SF295">
    <property type="entry name" value="AZ2-RELATED"/>
    <property type="match status" value="1"/>
</dbReference>
<dbReference type="GO" id="GO:0000981">
    <property type="term" value="F:DNA-binding transcription factor activity, RNA polymerase II-specific"/>
    <property type="evidence" value="ECO:0007669"/>
    <property type="project" value="TreeGrafter"/>
</dbReference>
<gene>
    <name evidence="8" type="ORF">BEMITA_LOCUS10786</name>
</gene>
<feature type="region of interest" description="Disordered" evidence="6">
    <location>
        <begin position="191"/>
        <end position="217"/>
    </location>
</feature>
<feature type="compositionally biased region" description="Basic residues" evidence="6">
    <location>
        <begin position="288"/>
        <end position="299"/>
    </location>
</feature>
<keyword evidence="1" id="KW-0479">Metal-binding</keyword>
<dbReference type="Gene3D" id="3.30.160.60">
    <property type="entry name" value="Classic Zinc Finger"/>
    <property type="match status" value="2"/>
</dbReference>
<feature type="region of interest" description="Disordered" evidence="6">
    <location>
        <begin position="233"/>
        <end position="351"/>
    </location>
</feature>
<feature type="compositionally biased region" description="Polar residues" evidence="6">
    <location>
        <begin position="191"/>
        <end position="210"/>
    </location>
</feature>
<proteinExistence type="predicted"/>
<keyword evidence="9" id="KW-1185">Reference proteome</keyword>
<dbReference type="PROSITE" id="PS50157">
    <property type="entry name" value="ZINC_FINGER_C2H2_2"/>
    <property type="match status" value="1"/>
</dbReference>
<reference evidence="8" key="1">
    <citation type="submission" date="2021-12" db="EMBL/GenBank/DDBJ databases">
        <authorList>
            <person name="King R."/>
        </authorList>
    </citation>
    <scope>NUCLEOTIDE SEQUENCE</scope>
</reference>
<dbReference type="PROSITE" id="PS00028">
    <property type="entry name" value="ZINC_FINGER_C2H2_1"/>
    <property type="match status" value="2"/>
</dbReference>
<dbReference type="SMART" id="SM00355">
    <property type="entry name" value="ZnF_C2H2"/>
    <property type="match status" value="3"/>
</dbReference>
<evidence type="ECO:0000313" key="9">
    <source>
        <dbReference type="Proteomes" id="UP001152759"/>
    </source>
</evidence>
<accession>A0A9P0AI09</accession>
<keyword evidence="2" id="KW-0677">Repeat</keyword>
<evidence type="ECO:0000256" key="1">
    <source>
        <dbReference type="ARBA" id="ARBA00022723"/>
    </source>
</evidence>
<dbReference type="GO" id="GO:0000977">
    <property type="term" value="F:RNA polymerase II transcription regulatory region sequence-specific DNA binding"/>
    <property type="evidence" value="ECO:0007669"/>
    <property type="project" value="TreeGrafter"/>
</dbReference>
<evidence type="ECO:0000256" key="3">
    <source>
        <dbReference type="ARBA" id="ARBA00022771"/>
    </source>
</evidence>
<dbReference type="GO" id="GO:0008270">
    <property type="term" value="F:zinc ion binding"/>
    <property type="evidence" value="ECO:0007669"/>
    <property type="project" value="UniProtKB-KW"/>
</dbReference>
<dbReference type="InterPro" id="IPR013087">
    <property type="entry name" value="Znf_C2H2_type"/>
</dbReference>
<evidence type="ECO:0000256" key="4">
    <source>
        <dbReference type="ARBA" id="ARBA00022833"/>
    </source>
</evidence>
<sequence>MFMENRNVNMDEGNASENYLRKPILRLIKCEVEIVGDREHTAIDHKHITVPLLTKIKTEIDEDRNPLAGISNIPPVTFDLVVKKETESEQPNRGDKHPVHQTKIRVKEEFVGDNTDEDLGGSPQEKEVSQKRQNSMAPLRIPDQESPLHDHSSVIEATRSVVHPYHFNEILPDQRKLVVLLKKLDPKLLHNHQSVPEATTNANNSVPSSQSKKKDPVMDSFISSLDDSVLKYPKTERRIKTPRKSLGRRRVNSKRRKNFNQEQKREIVSNQDEKHHPQSQHIAQTASRTRRRLNSHQHPARNLIIYNNQPSENERSKKASSLKTLHLDSQSEKVSSLKTLHLDSQSERVSSLETLHLDSQSKNMGREAGETKQPAYFPSNLCLRSSSLLKRDPSTKNDDRSDCSRNFSEKCIEKRDSIKHVKLAHDNYRPHPLDPPAHELAMQTDTDDRYFICDYCQYKSRFKGNLKKHIHRIHIWGDPSFSCGHCAKVFCSKEYLAGHIARNHSQDRRLSRDICTHEFKNKGSLRSPVSLIHRDDRPFHCSICICKFKSNYSLCSHILHVHIEPIALALVDIVLNKLRRKQL</sequence>
<dbReference type="PANTHER" id="PTHR24409">
    <property type="entry name" value="ZINC FINGER PROTEIN 142"/>
    <property type="match status" value="1"/>
</dbReference>
<evidence type="ECO:0000313" key="8">
    <source>
        <dbReference type="EMBL" id="CAH0392251.1"/>
    </source>
</evidence>
<evidence type="ECO:0000256" key="6">
    <source>
        <dbReference type="SAM" id="MobiDB-lite"/>
    </source>
</evidence>
<evidence type="ECO:0000259" key="7">
    <source>
        <dbReference type="PROSITE" id="PS50157"/>
    </source>
</evidence>
<feature type="compositionally biased region" description="Basic and acidic residues" evidence="6">
    <location>
        <begin position="85"/>
        <end position="98"/>
    </location>
</feature>
<keyword evidence="4" id="KW-0862">Zinc</keyword>
<keyword evidence="3 5" id="KW-0863">Zinc-finger</keyword>
<feature type="domain" description="C2H2-type" evidence="7">
    <location>
        <begin position="481"/>
        <end position="509"/>
    </location>
</feature>
<evidence type="ECO:0000256" key="5">
    <source>
        <dbReference type="PROSITE-ProRule" id="PRU00042"/>
    </source>
</evidence>
<evidence type="ECO:0000256" key="2">
    <source>
        <dbReference type="ARBA" id="ARBA00022737"/>
    </source>
</evidence>
<feature type="compositionally biased region" description="Basic and acidic residues" evidence="6">
    <location>
        <begin position="262"/>
        <end position="276"/>
    </location>
</feature>
<protein>
    <recommendedName>
        <fullName evidence="7">C2H2-type domain-containing protein</fullName>
    </recommendedName>
</protein>
<dbReference type="GO" id="GO:0005634">
    <property type="term" value="C:nucleus"/>
    <property type="evidence" value="ECO:0007669"/>
    <property type="project" value="TreeGrafter"/>
</dbReference>
<feature type="region of interest" description="Disordered" evidence="6">
    <location>
        <begin position="85"/>
        <end position="150"/>
    </location>
</feature>
<dbReference type="InterPro" id="IPR036236">
    <property type="entry name" value="Znf_C2H2_sf"/>
</dbReference>